<evidence type="ECO:0000256" key="2">
    <source>
        <dbReference type="SAM" id="SignalP"/>
    </source>
</evidence>
<evidence type="ECO:0000313" key="3">
    <source>
        <dbReference type="EMBL" id="KAK6725693.1"/>
    </source>
</evidence>
<dbReference type="Proteomes" id="UP001303046">
    <property type="component" value="Unassembled WGS sequence"/>
</dbReference>
<reference evidence="3 4" key="1">
    <citation type="submission" date="2023-08" db="EMBL/GenBank/DDBJ databases">
        <title>A Necator americanus chromosomal reference genome.</title>
        <authorList>
            <person name="Ilik V."/>
            <person name="Petrzelkova K.J."/>
            <person name="Pardy F."/>
            <person name="Fuh T."/>
            <person name="Niatou-Singa F.S."/>
            <person name="Gouil Q."/>
            <person name="Baker L."/>
            <person name="Ritchie M.E."/>
            <person name="Jex A.R."/>
            <person name="Gazzola D."/>
            <person name="Li H."/>
            <person name="Toshio Fujiwara R."/>
            <person name="Zhan B."/>
            <person name="Aroian R.V."/>
            <person name="Pafco B."/>
            <person name="Schwarz E.M."/>
        </authorList>
    </citation>
    <scope>NUCLEOTIDE SEQUENCE [LARGE SCALE GENOMIC DNA]</scope>
    <source>
        <strain evidence="3 4">Aroian</strain>
        <tissue evidence="3">Whole animal</tissue>
    </source>
</reference>
<evidence type="ECO:0000256" key="1">
    <source>
        <dbReference type="SAM" id="MobiDB-lite"/>
    </source>
</evidence>
<sequence>MCLLLVYSCIVFYSMSSLILLVQLSSLCGKKKPVGQQNQQEQEKQQKQEKQQSQSKETTSYSREKEQSASKVAKMSTSIQLKQEQPTQDESSGKVKSKSENPPKETQLNLKELQTTQRCDVVENEHVGGYLTAGPDDRAFTLLMPVVPVQNEESGSKSSFHVLDPLKDQSQWTQLEFVEVQPRKERDNGKELKAEAQA</sequence>
<feature type="compositionally biased region" description="Basic and acidic residues" evidence="1">
    <location>
        <begin position="41"/>
        <end position="50"/>
    </location>
</feature>
<feature type="signal peptide" evidence="2">
    <location>
        <begin position="1"/>
        <end position="16"/>
    </location>
</feature>
<accession>A0ABR1BK67</accession>
<proteinExistence type="predicted"/>
<evidence type="ECO:0000313" key="4">
    <source>
        <dbReference type="Proteomes" id="UP001303046"/>
    </source>
</evidence>
<comment type="caution">
    <text evidence="3">The sequence shown here is derived from an EMBL/GenBank/DDBJ whole genome shotgun (WGS) entry which is preliminary data.</text>
</comment>
<organism evidence="3 4">
    <name type="scientific">Necator americanus</name>
    <name type="common">Human hookworm</name>
    <dbReference type="NCBI Taxonomy" id="51031"/>
    <lineage>
        <taxon>Eukaryota</taxon>
        <taxon>Metazoa</taxon>
        <taxon>Ecdysozoa</taxon>
        <taxon>Nematoda</taxon>
        <taxon>Chromadorea</taxon>
        <taxon>Rhabditida</taxon>
        <taxon>Rhabditina</taxon>
        <taxon>Rhabditomorpha</taxon>
        <taxon>Strongyloidea</taxon>
        <taxon>Ancylostomatidae</taxon>
        <taxon>Bunostominae</taxon>
        <taxon>Necator</taxon>
    </lineage>
</organism>
<name>A0ABR1BK67_NECAM</name>
<feature type="chain" id="PRO_5046460506" evidence="2">
    <location>
        <begin position="17"/>
        <end position="198"/>
    </location>
</feature>
<feature type="region of interest" description="Disordered" evidence="1">
    <location>
        <begin position="33"/>
        <end position="113"/>
    </location>
</feature>
<feature type="compositionally biased region" description="Polar residues" evidence="1">
    <location>
        <begin position="75"/>
        <end position="90"/>
    </location>
</feature>
<protein>
    <submittedName>
        <fullName evidence="3">Uncharacterized protein</fullName>
    </submittedName>
</protein>
<keyword evidence="2" id="KW-0732">Signal</keyword>
<feature type="compositionally biased region" description="Basic and acidic residues" evidence="1">
    <location>
        <begin position="91"/>
        <end position="103"/>
    </location>
</feature>
<dbReference type="EMBL" id="JAVFWL010000001">
    <property type="protein sequence ID" value="KAK6725693.1"/>
    <property type="molecule type" value="Genomic_DNA"/>
</dbReference>
<gene>
    <name evidence="3" type="primary">Necator_chrI.g293</name>
    <name evidence="3" type="ORF">RB195_004172</name>
</gene>
<keyword evidence="4" id="KW-1185">Reference proteome</keyword>
<feature type="compositionally biased region" description="Polar residues" evidence="1">
    <location>
        <begin position="104"/>
        <end position="113"/>
    </location>
</feature>